<dbReference type="PANTHER" id="PTHR43712">
    <property type="entry name" value="PUTATIVE (AFU_ORTHOLOGUE AFUA_4G14580)-RELATED"/>
    <property type="match status" value="1"/>
</dbReference>
<dbReference type="InterPro" id="IPR036390">
    <property type="entry name" value="WH_DNA-bd_sf"/>
</dbReference>
<dbReference type="EMBL" id="CAJPDT010000065">
    <property type="protein sequence ID" value="CAF9932455.1"/>
    <property type="molecule type" value="Genomic_DNA"/>
</dbReference>
<reference evidence="5" key="1">
    <citation type="submission" date="2021-03" db="EMBL/GenBank/DDBJ databases">
        <authorList>
            <person name="Tagirdzhanova G."/>
        </authorList>
    </citation>
    <scope>NUCLEOTIDE SEQUENCE</scope>
</reference>
<protein>
    <recommendedName>
        <fullName evidence="4">O-methyltransferase C-terminal domain-containing protein</fullName>
    </recommendedName>
</protein>
<name>A0A8H3IT56_9LECA</name>
<dbReference type="GO" id="GO:0032259">
    <property type="term" value="P:methylation"/>
    <property type="evidence" value="ECO:0007669"/>
    <property type="project" value="UniProtKB-KW"/>
</dbReference>
<evidence type="ECO:0000259" key="4">
    <source>
        <dbReference type="Pfam" id="PF00891"/>
    </source>
</evidence>
<dbReference type="InterPro" id="IPR016461">
    <property type="entry name" value="COMT-like"/>
</dbReference>
<organism evidence="5 6">
    <name type="scientific">Imshaugia aleurites</name>
    <dbReference type="NCBI Taxonomy" id="172621"/>
    <lineage>
        <taxon>Eukaryota</taxon>
        <taxon>Fungi</taxon>
        <taxon>Dikarya</taxon>
        <taxon>Ascomycota</taxon>
        <taxon>Pezizomycotina</taxon>
        <taxon>Lecanoromycetes</taxon>
        <taxon>OSLEUM clade</taxon>
        <taxon>Lecanoromycetidae</taxon>
        <taxon>Lecanorales</taxon>
        <taxon>Lecanorineae</taxon>
        <taxon>Parmeliaceae</taxon>
        <taxon>Imshaugia</taxon>
    </lineage>
</organism>
<dbReference type="Proteomes" id="UP000664534">
    <property type="component" value="Unassembled WGS sequence"/>
</dbReference>
<sequence length="429" mass="47797">MVSSRIVELASIITTKTKQIDDYLTSHDLPPLSFEPKEESQQHAIPHSIQVAQNAVLEATDELNALMLGPMGILTQQLLSSNQLIGLHAIHRFNIAEKFPKDKNEVSYSELSHETGLQESQLRRVFRQAMTQRIFTQPTKDTVAHTAASKMLTKPHVRERVGWTCDEKWPASAKAVPALAKWPGSQEPTHTGFNLENRTEDPMFEELAKFPPRAEQFAGSMSFRATSKGDHVSHLLEGYPWAELGACTVVDMGGSRGPTSIALATKFPNLKCIVQDLPGTVAGCSPPIELEGRLQYMAHNFFTEQPVKGADIYFFRRIFHDWSDEYAARILRCLIGALKPGAKVLIQDLVVPAYGDVSLYEQKKHCHTDLNMLTMLNARERSAEEWDSLIQGADPGLKLSRIIQPPLASQGIIEIVLRDVTSLDQGPRL</sequence>
<dbReference type="PANTHER" id="PTHR43712:SF12">
    <property type="entry name" value="STERIGMATOCYSTIN 8-O-METHYLTRANSFERASE"/>
    <property type="match status" value="1"/>
</dbReference>
<dbReference type="Gene3D" id="3.40.50.150">
    <property type="entry name" value="Vaccinia Virus protein VP39"/>
    <property type="match status" value="1"/>
</dbReference>
<gene>
    <name evidence="5" type="ORF">IMSHALPRED_008896</name>
</gene>
<dbReference type="InterPro" id="IPR029063">
    <property type="entry name" value="SAM-dependent_MTases_sf"/>
</dbReference>
<evidence type="ECO:0000256" key="1">
    <source>
        <dbReference type="ARBA" id="ARBA00022603"/>
    </source>
</evidence>
<dbReference type="InterPro" id="IPR001077">
    <property type="entry name" value="COMT_C"/>
</dbReference>
<evidence type="ECO:0000313" key="5">
    <source>
        <dbReference type="EMBL" id="CAF9932455.1"/>
    </source>
</evidence>
<feature type="domain" description="O-methyltransferase C-terminal" evidence="4">
    <location>
        <begin position="247"/>
        <end position="393"/>
    </location>
</feature>
<keyword evidence="3" id="KW-0949">S-adenosyl-L-methionine</keyword>
<accession>A0A8H3IT56</accession>
<dbReference type="GO" id="GO:0008171">
    <property type="term" value="F:O-methyltransferase activity"/>
    <property type="evidence" value="ECO:0007669"/>
    <property type="project" value="InterPro"/>
</dbReference>
<keyword evidence="6" id="KW-1185">Reference proteome</keyword>
<dbReference type="SUPFAM" id="SSF53335">
    <property type="entry name" value="S-adenosyl-L-methionine-dependent methyltransferases"/>
    <property type="match status" value="1"/>
</dbReference>
<keyword evidence="1" id="KW-0489">Methyltransferase</keyword>
<dbReference type="PROSITE" id="PS51683">
    <property type="entry name" value="SAM_OMT_II"/>
    <property type="match status" value="1"/>
</dbReference>
<dbReference type="AlphaFoldDB" id="A0A8H3IT56"/>
<evidence type="ECO:0000313" key="6">
    <source>
        <dbReference type="Proteomes" id="UP000664534"/>
    </source>
</evidence>
<comment type="caution">
    <text evidence="5">The sequence shown here is derived from an EMBL/GenBank/DDBJ whole genome shotgun (WGS) entry which is preliminary data.</text>
</comment>
<evidence type="ECO:0000256" key="3">
    <source>
        <dbReference type="ARBA" id="ARBA00022691"/>
    </source>
</evidence>
<proteinExistence type="predicted"/>
<evidence type="ECO:0000256" key="2">
    <source>
        <dbReference type="ARBA" id="ARBA00022679"/>
    </source>
</evidence>
<dbReference type="OrthoDB" id="1606438at2759"/>
<dbReference type="Pfam" id="PF00891">
    <property type="entry name" value="Methyltransf_2"/>
    <property type="match status" value="1"/>
</dbReference>
<dbReference type="SUPFAM" id="SSF46785">
    <property type="entry name" value="Winged helix' DNA-binding domain"/>
    <property type="match status" value="1"/>
</dbReference>
<keyword evidence="2" id="KW-0808">Transferase</keyword>
<dbReference type="InterPro" id="IPR036388">
    <property type="entry name" value="WH-like_DNA-bd_sf"/>
</dbReference>
<dbReference type="Gene3D" id="1.10.10.10">
    <property type="entry name" value="Winged helix-like DNA-binding domain superfamily/Winged helix DNA-binding domain"/>
    <property type="match status" value="1"/>
</dbReference>